<evidence type="ECO:0000313" key="6">
    <source>
        <dbReference type="Proteomes" id="UP001519288"/>
    </source>
</evidence>
<dbReference type="PANTHER" id="PTHR23409:SF18">
    <property type="entry name" value="RIBONUCLEOSIDE-DIPHOSPHATE REDUCTASE SUBUNIT M2"/>
    <property type="match status" value="1"/>
</dbReference>
<dbReference type="InterPro" id="IPR033909">
    <property type="entry name" value="RNR_small"/>
</dbReference>
<keyword evidence="4" id="KW-0215">Deoxyribonucleotide synthesis</keyword>
<evidence type="ECO:0000256" key="1">
    <source>
        <dbReference type="ARBA" id="ARBA00009303"/>
    </source>
</evidence>
<keyword evidence="4" id="KW-0479">Metal-binding</keyword>
<evidence type="ECO:0000256" key="2">
    <source>
        <dbReference type="ARBA" id="ARBA00011209"/>
    </source>
</evidence>
<dbReference type="EMBL" id="JAGGLD010000004">
    <property type="protein sequence ID" value="MBP2001619.1"/>
    <property type="molecule type" value="Genomic_DNA"/>
</dbReference>
<dbReference type="InterPro" id="IPR009078">
    <property type="entry name" value="Ferritin-like_SF"/>
</dbReference>
<sequence length="395" mass="46106">MNLLNAVPSILATPQKWNRHVYIRRKCRKVGAGLKETLFSKRGAHILKEMMIVQLQTIFNTEAPNKSTRIIGGECSGILNWNDIRMPHMYKLYKVLLLNHWIADEIPMSKDAQQFARMDSEEQRTFKINISLLAVLDSMQTMFVGDVKRYFTDSSLEAISAIIGQQEVVHNQSYSYVLSSIVSDQEQKEVFEYWKHDPVLLERNKFISDIYQNFRDDSNPQTFYEALVADLILEGIFFYSTFAFFYNLARDQKMMGTSQMISYIQRDENQHCYFFAEVFKQLLADYPELDTPANKEYAYRTINRAVELETNWAYYTLKEVKGIDLEELSDYIKYIANRRLNLMGMEKAYEGVDVNCMPWIKPFSDDALNATKTDFFEAKSRNYGKVGDDNGFDDL</sequence>
<dbReference type="Proteomes" id="UP001519288">
    <property type="component" value="Unassembled WGS sequence"/>
</dbReference>
<keyword evidence="4 5" id="KW-0560">Oxidoreductase</keyword>
<comment type="cofactor">
    <cofactor evidence="4">
        <name>Fe cation</name>
        <dbReference type="ChEBI" id="CHEBI:24875"/>
    </cofactor>
    <text evidence="4">Binds 2 iron ions per subunit.</text>
</comment>
<protein>
    <recommendedName>
        <fullName evidence="4">Ribonucleoside-diphosphate reductase subunit beta</fullName>
        <ecNumber evidence="4">1.17.4.1</ecNumber>
    </recommendedName>
</protein>
<comment type="caution">
    <text evidence="5">The sequence shown here is derived from an EMBL/GenBank/DDBJ whole genome shotgun (WGS) entry which is preliminary data.</text>
</comment>
<keyword evidence="4" id="KW-0408">Iron</keyword>
<accession>A0ABS4JIU0</accession>
<dbReference type="NCBIfam" id="NF007184">
    <property type="entry name" value="PRK09614.1-3"/>
    <property type="match status" value="1"/>
</dbReference>
<dbReference type="SUPFAM" id="SSF47240">
    <property type="entry name" value="Ferritin-like"/>
    <property type="match status" value="1"/>
</dbReference>
<evidence type="ECO:0000256" key="4">
    <source>
        <dbReference type="PIRNR" id="PIRNR000355"/>
    </source>
</evidence>
<dbReference type="CDD" id="cd01049">
    <property type="entry name" value="RNRR2"/>
    <property type="match status" value="1"/>
</dbReference>
<name>A0ABS4JIU0_9BACL</name>
<comment type="function">
    <text evidence="4">Provides the precursors necessary for DNA synthesis. Catalyzes the biosynthesis of deoxyribonucleotides from the corresponding ribonucleotides.</text>
</comment>
<comment type="similarity">
    <text evidence="1 4">Belongs to the ribonucleoside diphosphate reductase small chain family.</text>
</comment>
<comment type="subunit">
    <text evidence="2">Tetramer of two alpha and two beta subunits.</text>
</comment>
<dbReference type="PIRSF" id="PIRSF000355">
    <property type="entry name" value="NrdB"/>
    <property type="match status" value="1"/>
</dbReference>
<organism evidence="5 6">
    <name type="scientific">Paenibacillus shirakamiensis</name>
    <dbReference type="NCBI Taxonomy" id="1265935"/>
    <lineage>
        <taxon>Bacteria</taxon>
        <taxon>Bacillati</taxon>
        <taxon>Bacillota</taxon>
        <taxon>Bacilli</taxon>
        <taxon>Bacillales</taxon>
        <taxon>Paenibacillaceae</taxon>
        <taxon>Paenibacillus</taxon>
    </lineage>
</organism>
<dbReference type="InterPro" id="IPR012348">
    <property type="entry name" value="RNR-like"/>
</dbReference>
<gene>
    <name evidence="5" type="ORF">J2Z69_002664</name>
</gene>
<dbReference type="GO" id="GO:0004748">
    <property type="term" value="F:ribonucleoside-diphosphate reductase activity, thioredoxin disulfide as acceptor"/>
    <property type="evidence" value="ECO:0007669"/>
    <property type="project" value="UniProtKB-EC"/>
</dbReference>
<dbReference type="PANTHER" id="PTHR23409">
    <property type="entry name" value="RIBONUCLEOSIDE-DIPHOSPHATE REDUCTASE SMALL CHAIN"/>
    <property type="match status" value="1"/>
</dbReference>
<proteinExistence type="inferred from homology"/>
<dbReference type="EC" id="1.17.4.1" evidence="4"/>
<evidence type="ECO:0000256" key="3">
    <source>
        <dbReference type="ARBA" id="ARBA00047754"/>
    </source>
</evidence>
<dbReference type="Gene3D" id="1.10.620.20">
    <property type="entry name" value="Ribonucleotide Reductase, subunit A"/>
    <property type="match status" value="1"/>
</dbReference>
<keyword evidence="6" id="KW-1185">Reference proteome</keyword>
<dbReference type="Pfam" id="PF00268">
    <property type="entry name" value="Ribonuc_red_sm"/>
    <property type="match status" value="1"/>
</dbReference>
<comment type="catalytic activity">
    <reaction evidence="3 4">
        <text>a 2'-deoxyribonucleoside 5'-diphosphate + [thioredoxin]-disulfide + H2O = a ribonucleoside 5'-diphosphate + [thioredoxin]-dithiol</text>
        <dbReference type="Rhea" id="RHEA:23252"/>
        <dbReference type="Rhea" id="RHEA-COMP:10698"/>
        <dbReference type="Rhea" id="RHEA-COMP:10700"/>
        <dbReference type="ChEBI" id="CHEBI:15377"/>
        <dbReference type="ChEBI" id="CHEBI:29950"/>
        <dbReference type="ChEBI" id="CHEBI:50058"/>
        <dbReference type="ChEBI" id="CHEBI:57930"/>
        <dbReference type="ChEBI" id="CHEBI:73316"/>
        <dbReference type="EC" id="1.17.4.1"/>
    </reaction>
</comment>
<evidence type="ECO:0000313" key="5">
    <source>
        <dbReference type="EMBL" id="MBP2001619.1"/>
    </source>
</evidence>
<reference evidence="5 6" key="1">
    <citation type="submission" date="2021-03" db="EMBL/GenBank/DDBJ databases">
        <title>Genomic Encyclopedia of Type Strains, Phase IV (KMG-IV): sequencing the most valuable type-strain genomes for metagenomic binning, comparative biology and taxonomic classification.</title>
        <authorList>
            <person name="Goeker M."/>
        </authorList>
    </citation>
    <scope>NUCLEOTIDE SEQUENCE [LARGE SCALE GENOMIC DNA]</scope>
    <source>
        <strain evidence="5 6">DSM 26806</strain>
    </source>
</reference>
<dbReference type="InterPro" id="IPR000358">
    <property type="entry name" value="RNR_small_fam"/>
</dbReference>